<gene>
    <name evidence="7" type="ORF">DSCA_40390</name>
</gene>
<name>A0A5K7YQE1_9BACT</name>
<reference evidence="7 8" key="1">
    <citation type="submission" date="2019-11" db="EMBL/GenBank/DDBJ databases">
        <title>Comparative genomics of hydrocarbon-degrading Desulfosarcina strains.</title>
        <authorList>
            <person name="Watanabe M."/>
            <person name="Kojima H."/>
            <person name="Fukui M."/>
        </authorList>
    </citation>
    <scope>NUCLEOTIDE SEQUENCE [LARGE SCALE GENOMIC DNA]</scope>
    <source>
        <strain evidence="7 8">PL12</strain>
    </source>
</reference>
<dbReference type="InterPro" id="IPR036259">
    <property type="entry name" value="MFS_trans_sf"/>
</dbReference>
<evidence type="ECO:0000256" key="2">
    <source>
        <dbReference type="ARBA" id="ARBA00022692"/>
    </source>
</evidence>
<dbReference type="AlphaFoldDB" id="A0A5K7YQE1"/>
<keyword evidence="8" id="KW-1185">Reference proteome</keyword>
<keyword evidence="4 5" id="KW-0472">Membrane</keyword>
<accession>A0A5K7YQE1</accession>
<feature type="transmembrane region" description="Helical" evidence="5">
    <location>
        <begin position="132"/>
        <end position="152"/>
    </location>
</feature>
<evidence type="ECO:0000256" key="1">
    <source>
        <dbReference type="ARBA" id="ARBA00004141"/>
    </source>
</evidence>
<feature type="transmembrane region" description="Helical" evidence="5">
    <location>
        <begin position="296"/>
        <end position="314"/>
    </location>
</feature>
<proteinExistence type="predicted"/>
<dbReference type="GO" id="GO:0046943">
    <property type="term" value="F:carboxylic acid transmembrane transporter activity"/>
    <property type="evidence" value="ECO:0007669"/>
    <property type="project" value="TreeGrafter"/>
</dbReference>
<keyword evidence="2 5" id="KW-0812">Transmembrane</keyword>
<evidence type="ECO:0000256" key="3">
    <source>
        <dbReference type="ARBA" id="ARBA00022989"/>
    </source>
</evidence>
<dbReference type="Pfam" id="PF07690">
    <property type="entry name" value="MFS_1"/>
    <property type="match status" value="1"/>
</dbReference>
<evidence type="ECO:0000256" key="5">
    <source>
        <dbReference type="SAM" id="Phobius"/>
    </source>
</evidence>
<feature type="transmembrane region" description="Helical" evidence="5">
    <location>
        <begin position="7"/>
        <end position="25"/>
    </location>
</feature>
<dbReference type="PANTHER" id="PTHR23508">
    <property type="entry name" value="CARBOXYLIC ACID TRANSPORTER PROTEIN HOMOLOG"/>
    <property type="match status" value="1"/>
</dbReference>
<feature type="transmembrane region" description="Helical" evidence="5">
    <location>
        <begin position="320"/>
        <end position="345"/>
    </location>
</feature>
<dbReference type="Proteomes" id="UP000427906">
    <property type="component" value="Chromosome"/>
</dbReference>
<dbReference type="EMBL" id="AP021874">
    <property type="protein sequence ID" value="BBO70109.1"/>
    <property type="molecule type" value="Genomic_DNA"/>
</dbReference>
<organism evidence="7 8">
    <name type="scientific">Desulfosarcina alkanivorans</name>
    <dbReference type="NCBI Taxonomy" id="571177"/>
    <lineage>
        <taxon>Bacteria</taxon>
        <taxon>Pseudomonadati</taxon>
        <taxon>Thermodesulfobacteriota</taxon>
        <taxon>Desulfobacteria</taxon>
        <taxon>Desulfobacterales</taxon>
        <taxon>Desulfosarcinaceae</taxon>
        <taxon>Desulfosarcina</taxon>
    </lineage>
</organism>
<feature type="domain" description="Major facilitator superfamily (MFS) profile" evidence="6">
    <location>
        <begin position="7"/>
        <end position="421"/>
    </location>
</feature>
<dbReference type="PROSITE" id="PS50850">
    <property type="entry name" value="MFS"/>
    <property type="match status" value="1"/>
</dbReference>
<feature type="transmembrane region" description="Helical" evidence="5">
    <location>
        <begin position="264"/>
        <end position="287"/>
    </location>
</feature>
<dbReference type="InterPro" id="IPR020846">
    <property type="entry name" value="MFS_dom"/>
</dbReference>
<feature type="transmembrane region" description="Helical" evidence="5">
    <location>
        <begin position="395"/>
        <end position="416"/>
    </location>
</feature>
<evidence type="ECO:0000313" key="7">
    <source>
        <dbReference type="EMBL" id="BBO70109.1"/>
    </source>
</evidence>
<feature type="transmembrane region" description="Helical" evidence="5">
    <location>
        <begin position="158"/>
        <end position="181"/>
    </location>
</feature>
<dbReference type="PANTHER" id="PTHR23508:SF10">
    <property type="entry name" value="CARBOXYLIC ACID TRANSPORTER PROTEIN HOMOLOG"/>
    <property type="match status" value="1"/>
</dbReference>
<dbReference type="RefSeq" id="WP_155318081.1">
    <property type="nucleotide sequence ID" value="NZ_AP021874.1"/>
</dbReference>
<feature type="transmembrane region" description="Helical" evidence="5">
    <location>
        <begin position="45"/>
        <end position="64"/>
    </location>
</feature>
<evidence type="ECO:0000313" key="8">
    <source>
        <dbReference type="Proteomes" id="UP000427906"/>
    </source>
</evidence>
<dbReference type="OrthoDB" id="9812221at2"/>
<sequence>MSKKNKVLLMMSISILFGYIPFYNFSAIVKYLAMEFSLSPSDTGLIMSATVAGYVFIVIVSGVLSDRMGPKKIVVVATLFSGIFSILFALVSKNLISILILRLGCGIAAGAIYAPGMSLLSNWFEPRARGGAIGTYSAAIMVSGLIGYFVAAPMAAAYGWRAGIIATTMPVFIGFLIALFIPEKPELPEGTNVEVSGPQPVGKQSATPGNGPLPAPAGGYKGPIYIILAYMGHMWELGYQQWIGPAMVAAASLSGMAVDKSVVWGGFAAGFITVIAAPSVLGIGFLADKIGRTKSILLCSLCSLIPQFILGFLIGSKTSLTLVMVVALWIGFWVVADTSIFKAGLTEMTEPKIRGTFLGLEGAIGALMMVISPLGFGYVLEIFNGPGDPTAATNWWPAFALFGVGALMAPLGAVLLRFSPQAKLMAGGRM</sequence>
<comment type="subcellular location">
    <subcellularLocation>
        <location evidence="1">Membrane</location>
        <topology evidence="1">Multi-pass membrane protein</topology>
    </subcellularLocation>
</comment>
<feature type="transmembrane region" description="Helical" evidence="5">
    <location>
        <begin position="73"/>
        <end position="92"/>
    </location>
</feature>
<dbReference type="KEGG" id="dalk:DSCA_40390"/>
<protein>
    <submittedName>
        <fullName evidence="7">MFS transporter</fullName>
    </submittedName>
</protein>
<evidence type="ECO:0000259" key="6">
    <source>
        <dbReference type="PROSITE" id="PS50850"/>
    </source>
</evidence>
<dbReference type="InterPro" id="IPR011701">
    <property type="entry name" value="MFS"/>
</dbReference>
<dbReference type="Gene3D" id="1.20.1250.20">
    <property type="entry name" value="MFS general substrate transporter like domains"/>
    <property type="match status" value="2"/>
</dbReference>
<dbReference type="GO" id="GO:0005886">
    <property type="term" value="C:plasma membrane"/>
    <property type="evidence" value="ECO:0007669"/>
    <property type="project" value="TreeGrafter"/>
</dbReference>
<evidence type="ECO:0000256" key="4">
    <source>
        <dbReference type="ARBA" id="ARBA00023136"/>
    </source>
</evidence>
<keyword evidence="3 5" id="KW-1133">Transmembrane helix</keyword>
<feature type="transmembrane region" description="Helical" evidence="5">
    <location>
        <begin position="98"/>
        <end position="120"/>
    </location>
</feature>
<dbReference type="SUPFAM" id="SSF103473">
    <property type="entry name" value="MFS general substrate transporter"/>
    <property type="match status" value="1"/>
</dbReference>
<feature type="transmembrane region" description="Helical" evidence="5">
    <location>
        <begin position="357"/>
        <end position="380"/>
    </location>
</feature>